<sequence>MAKLQAYQRKPRNCKPTKENQTETTETAAVHHTLPLCQPRMLLQATGHEVCSTVPTSPEATAASGTGPTCQWMRTPSQSQAPTLSGFCYKVSPPPTPHGTARRAPAAASPASDRIDGARASRPWRRARPRVIPPAPGMAGNRCSTILTSSRCRRRRPPDGALPVARSGN</sequence>
<feature type="compositionally biased region" description="Low complexity" evidence="1">
    <location>
        <begin position="98"/>
        <end position="112"/>
    </location>
</feature>
<dbReference type="EMBL" id="CM029046">
    <property type="protein sequence ID" value="KAG2590770.1"/>
    <property type="molecule type" value="Genomic_DNA"/>
</dbReference>
<gene>
    <name evidence="2" type="ORF">PVAP13_5NG431200</name>
</gene>
<evidence type="ECO:0000313" key="2">
    <source>
        <dbReference type="EMBL" id="KAG2590770.1"/>
    </source>
</evidence>
<dbReference type="Proteomes" id="UP000823388">
    <property type="component" value="Chromosome 5N"/>
</dbReference>
<reference evidence="2" key="1">
    <citation type="submission" date="2020-05" db="EMBL/GenBank/DDBJ databases">
        <title>WGS assembly of Panicum virgatum.</title>
        <authorList>
            <person name="Lovell J.T."/>
            <person name="Jenkins J."/>
            <person name="Shu S."/>
            <person name="Juenger T.E."/>
            <person name="Schmutz J."/>
        </authorList>
    </citation>
    <scope>NUCLEOTIDE SEQUENCE</scope>
    <source>
        <strain evidence="2">AP13</strain>
    </source>
</reference>
<accession>A0A8T0RYV5</accession>
<comment type="caution">
    <text evidence="2">The sequence shown here is derived from an EMBL/GenBank/DDBJ whole genome shotgun (WGS) entry which is preliminary data.</text>
</comment>
<proteinExistence type="predicted"/>
<keyword evidence="3" id="KW-1185">Reference proteome</keyword>
<organism evidence="2 3">
    <name type="scientific">Panicum virgatum</name>
    <name type="common">Blackwell switchgrass</name>
    <dbReference type="NCBI Taxonomy" id="38727"/>
    <lineage>
        <taxon>Eukaryota</taxon>
        <taxon>Viridiplantae</taxon>
        <taxon>Streptophyta</taxon>
        <taxon>Embryophyta</taxon>
        <taxon>Tracheophyta</taxon>
        <taxon>Spermatophyta</taxon>
        <taxon>Magnoliopsida</taxon>
        <taxon>Liliopsida</taxon>
        <taxon>Poales</taxon>
        <taxon>Poaceae</taxon>
        <taxon>PACMAD clade</taxon>
        <taxon>Panicoideae</taxon>
        <taxon>Panicodae</taxon>
        <taxon>Paniceae</taxon>
        <taxon>Panicinae</taxon>
        <taxon>Panicum</taxon>
        <taxon>Panicum sect. Hiantes</taxon>
    </lineage>
</organism>
<dbReference type="AlphaFoldDB" id="A0A8T0RYV5"/>
<protein>
    <submittedName>
        <fullName evidence="2">Uncharacterized protein</fullName>
    </submittedName>
</protein>
<feature type="region of interest" description="Disordered" evidence="1">
    <location>
        <begin position="1"/>
        <end position="27"/>
    </location>
</feature>
<feature type="region of interest" description="Disordered" evidence="1">
    <location>
        <begin position="150"/>
        <end position="169"/>
    </location>
</feature>
<evidence type="ECO:0000256" key="1">
    <source>
        <dbReference type="SAM" id="MobiDB-lite"/>
    </source>
</evidence>
<name>A0A8T0RYV5_PANVG</name>
<evidence type="ECO:0000313" key="3">
    <source>
        <dbReference type="Proteomes" id="UP000823388"/>
    </source>
</evidence>
<feature type="region of interest" description="Disordered" evidence="1">
    <location>
        <begin position="90"/>
        <end position="143"/>
    </location>
</feature>